<organism evidence="1 2">
    <name type="scientific">Brassica cretica</name>
    <name type="common">Mustard</name>
    <dbReference type="NCBI Taxonomy" id="69181"/>
    <lineage>
        <taxon>Eukaryota</taxon>
        <taxon>Viridiplantae</taxon>
        <taxon>Streptophyta</taxon>
        <taxon>Embryophyta</taxon>
        <taxon>Tracheophyta</taxon>
        <taxon>Spermatophyta</taxon>
        <taxon>Magnoliopsida</taxon>
        <taxon>eudicotyledons</taxon>
        <taxon>Gunneridae</taxon>
        <taxon>Pentapetalae</taxon>
        <taxon>rosids</taxon>
        <taxon>malvids</taxon>
        <taxon>Brassicales</taxon>
        <taxon>Brassicaceae</taxon>
        <taxon>Brassiceae</taxon>
        <taxon>Brassica</taxon>
    </lineage>
</organism>
<evidence type="ECO:0000313" key="1">
    <source>
        <dbReference type="EMBL" id="KAF3566249.1"/>
    </source>
</evidence>
<accession>A0ABQ7D3L6</accession>
<dbReference type="PANTHER" id="PTHR11937">
    <property type="entry name" value="ACTIN"/>
    <property type="match status" value="1"/>
</dbReference>
<dbReference type="EMBL" id="QGKV02000759">
    <property type="protein sequence ID" value="KAF3566249.1"/>
    <property type="molecule type" value="Genomic_DNA"/>
</dbReference>
<comment type="caution">
    <text evidence="1">The sequence shown here is derived from an EMBL/GenBank/DDBJ whole genome shotgun (WGS) entry which is preliminary data.</text>
</comment>
<dbReference type="InterPro" id="IPR043129">
    <property type="entry name" value="ATPase_NBD"/>
</dbReference>
<dbReference type="Proteomes" id="UP000266723">
    <property type="component" value="Unassembled WGS sequence"/>
</dbReference>
<proteinExistence type="predicted"/>
<evidence type="ECO:0000313" key="2">
    <source>
        <dbReference type="Proteomes" id="UP000266723"/>
    </source>
</evidence>
<dbReference type="Gene3D" id="3.90.640.10">
    <property type="entry name" value="Actin, Chain A, domain 4"/>
    <property type="match status" value="1"/>
</dbReference>
<keyword evidence="2" id="KW-1185">Reference proteome</keyword>
<evidence type="ECO:0008006" key="3">
    <source>
        <dbReference type="Google" id="ProtNLM"/>
    </source>
</evidence>
<sequence length="152" mass="16915">MHGGSGYCKFGRSKNDSPSGRSATFLEFVNIESPIYARLQQFFVTIFNRMQVKPSMQPIVAVLALYAARQTSGIVVNIGFQVITIVPILNGKVMRQVGVEVIGFGAFKLTGFLKEKMQENNTTFQSLYTVRTLKEVLPLALINFFLIAKITT</sequence>
<name>A0ABQ7D3L6_BRACR</name>
<reference evidence="1 2" key="1">
    <citation type="journal article" date="2020" name="BMC Genomics">
        <title>Intraspecific diversification of the crop wild relative Brassica cretica Lam. using demographic model selection.</title>
        <authorList>
            <person name="Kioukis A."/>
            <person name="Michalopoulou V.A."/>
            <person name="Briers L."/>
            <person name="Pirintsos S."/>
            <person name="Studholme D.J."/>
            <person name="Pavlidis P."/>
            <person name="Sarris P.F."/>
        </authorList>
    </citation>
    <scope>NUCLEOTIDE SEQUENCE [LARGE SCALE GENOMIC DNA]</scope>
    <source>
        <strain evidence="2">cv. PFS-1207/04</strain>
    </source>
</reference>
<protein>
    <recommendedName>
        <fullName evidence="3">ABC transmembrane type-1 domain-containing protein</fullName>
    </recommendedName>
</protein>
<dbReference type="Gene3D" id="3.30.420.40">
    <property type="match status" value="2"/>
</dbReference>
<dbReference type="Pfam" id="PF00022">
    <property type="entry name" value="Actin"/>
    <property type="match status" value="1"/>
</dbReference>
<dbReference type="SUPFAM" id="SSF53067">
    <property type="entry name" value="Actin-like ATPase domain"/>
    <property type="match status" value="1"/>
</dbReference>
<gene>
    <name evidence="1" type="ORF">DY000_02017372</name>
</gene>
<dbReference type="InterPro" id="IPR004000">
    <property type="entry name" value="Actin"/>
</dbReference>